<dbReference type="CDD" id="cd08071">
    <property type="entry name" value="MPN_DUF2466"/>
    <property type="match status" value="1"/>
</dbReference>
<dbReference type="PANTHER" id="PTHR30471">
    <property type="entry name" value="DNA REPAIR PROTEIN RADC"/>
    <property type="match status" value="1"/>
</dbReference>
<dbReference type="RefSeq" id="WP_118030570.1">
    <property type="nucleotide sequence ID" value="NZ_QSFV01000023.1"/>
</dbReference>
<evidence type="ECO:0000256" key="1">
    <source>
        <dbReference type="ARBA" id="ARBA00010243"/>
    </source>
</evidence>
<gene>
    <name evidence="8" type="ORF">DW918_07620</name>
</gene>
<comment type="similarity">
    <text evidence="1">Belongs to the UPF0758 family.</text>
</comment>
<evidence type="ECO:0000259" key="7">
    <source>
        <dbReference type="PROSITE" id="PS50249"/>
    </source>
</evidence>
<dbReference type="PANTHER" id="PTHR30471:SF3">
    <property type="entry name" value="UPF0758 PROTEIN YEES-RELATED"/>
    <property type="match status" value="1"/>
</dbReference>
<evidence type="ECO:0000256" key="5">
    <source>
        <dbReference type="ARBA" id="ARBA00022833"/>
    </source>
</evidence>
<dbReference type="Gene3D" id="3.40.140.10">
    <property type="entry name" value="Cytidine Deaminase, domain 2"/>
    <property type="match status" value="1"/>
</dbReference>
<feature type="domain" description="MPN" evidence="7">
    <location>
        <begin position="22"/>
        <end position="146"/>
    </location>
</feature>
<dbReference type="Proteomes" id="UP000285740">
    <property type="component" value="Unassembled WGS sequence"/>
</dbReference>
<evidence type="ECO:0000256" key="4">
    <source>
        <dbReference type="ARBA" id="ARBA00022801"/>
    </source>
</evidence>
<name>A0A413T627_9FIRM</name>
<organism evidence="8 9">
    <name type="scientific">Eubacterium ventriosum</name>
    <dbReference type="NCBI Taxonomy" id="39496"/>
    <lineage>
        <taxon>Bacteria</taxon>
        <taxon>Bacillati</taxon>
        <taxon>Bacillota</taxon>
        <taxon>Clostridia</taxon>
        <taxon>Eubacteriales</taxon>
        <taxon>Eubacteriaceae</taxon>
        <taxon>Eubacterium</taxon>
    </lineage>
</organism>
<dbReference type="AlphaFoldDB" id="A0A413T627"/>
<accession>A0A413T627</accession>
<evidence type="ECO:0000313" key="8">
    <source>
        <dbReference type="EMBL" id="RHA79804.1"/>
    </source>
</evidence>
<dbReference type="PROSITE" id="PS50249">
    <property type="entry name" value="MPN"/>
    <property type="match status" value="1"/>
</dbReference>
<evidence type="ECO:0000256" key="2">
    <source>
        <dbReference type="ARBA" id="ARBA00022670"/>
    </source>
</evidence>
<evidence type="ECO:0000256" key="6">
    <source>
        <dbReference type="ARBA" id="ARBA00023049"/>
    </source>
</evidence>
<keyword evidence="5" id="KW-0862">Zinc</keyword>
<evidence type="ECO:0000313" key="9">
    <source>
        <dbReference type="Proteomes" id="UP000285740"/>
    </source>
</evidence>
<reference evidence="8 9" key="1">
    <citation type="submission" date="2018-08" db="EMBL/GenBank/DDBJ databases">
        <title>A genome reference for cultivated species of the human gut microbiota.</title>
        <authorList>
            <person name="Zou Y."/>
            <person name="Xue W."/>
            <person name="Luo G."/>
        </authorList>
    </citation>
    <scope>NUCLEOTIDE SEQUENCE [LARGE SCALE GENOMIC DNA]</scope>
    <source>
        <strain evidence="8 9">AM42-30</strain>
    </source>
</reference>
<keyword evidence="4" id="KW-0378">Hydrolase</keyword>
<dbReference type="GO" id="GO:0008237">
    <property type="term" value="F:metallopeptidase activity"/>
    <property type="evidence" value="ECO:0007669"/>
    <property type="project" value="UniProtKB-KW"/>
</dbReference>
<dbReference type="InterPro" id="IPR025657">
    <property type="entry name" value="RadC_JAB"/>
</dbReference>
<keyword evidence="2" id="KW-0645">Protease</keyword>
<keyword evidence="6" id="KW-0482">Metalloprotease</keyword>
<dbReference type="GO" id="GO:0006508">
    <property type="term" value="P:proteolysis"/>
    <property type="evidence" value="ECO:0007669"/>
    <property type="project" value="UniProtKB-KW"/>
</dbReference>
<dbReference type="InterPro" id="IPR037518">
    <property type="entry name" value="MPN"/>
</dbReference>
<comment type="caution">
    <text evidence="8">The sequence shown here is derived from an EMBL/GenBank/DDBJ whole genome shotgun (WGS) entry which is preliminary data.</text>
</comment>
<evidence type="ECO:0000256" key="3">
    <source>
        <dbReference type="ARBA" id="ARBA00022723"/>
    </source>
</evidence>
<keyword evidence="3" id="KW-0479">Metal-binding</keyword>
<dbReference type="EMBL" id="QSFV01000023">
    <property type="protein sequence ID" value="RHA79804.1"/>
    <property type="molecule type" value="Genomic_DNA"/>
</dbReference>
<dbReference type="GO" id="GO:0046872">
    <property type="term" value="F:metal ion binding"/>
    <property type="evidence" value="ECO:0007669"/>
    <property type="project" value="UniProtKB-KW"/>
</dbReference>
<proteinExistence type="inferred from homology"/>
<dbReference type="InterPro" id="IPR001405">
    <property type="entry name" value="UPF0758"/>
</dbReference>
<sequence length="178" mass="20228">MEKIKQVSIRLVKERPLLSEEQLISPEKVAMVVGDYIRDLDREALCVINFNSKLQPINFNLVSIGAVDTTIATPREILKSAILSNAANMMVLHNHPSNILEPSKEDIRTTSKLVEICNLVGIPLLDHIIVGPEKGRYFSLRNKKLVNFSKSKVYSDKLEFLNFKTDKDIRIAEEVKIR</sequence>
<dbReference type="Pfam" id="PF04002">
    <property type="entry name" value="RadC"/>
    <property type="match status" value="1"/>
</dbReference>
<protein>
    <submittedName>
        <fullName evidence="8">DNA repair protein RadC</fullName>
    </submittedName>
</protein>